<dbReference type="OrthoDB" id="3182339at2759"/>
<evidence type="ECO:0000313" key="3">
    <source>
        <dbReference type="Proteomes" id="UP000799118"/>
    </source>
</evidence>
<dbReference type="EMBL" id="ML769607">
    <property type="protein sequence ID" value="KAE9391988.1"/>
    <property type="molecule type" value="Genomic_DNA"/>
</dbReference>
<evidence type="ECO:0000256" key="1">
    <source>
        <dbReference type="SAM" id="MobiDB-lite"/>
    </source>
</evidence>
<dbReference type="Proteomes" id="UP000799118">
    <property type="component" value="Unassembled WGS sequence"/>
</dbReference>
<organism evidence="2 3">
    <name type="scientific">Gymnopus androsaceus JB14</name>
    <dbReference type="NCBI Taxonomy" id="1447944"/>
    <lineage>
        <taxon>Eukaryota</taxon>
        <taxon>Fungi</taxon>
        <taxon>Dikarya</taxon>
        <taxon>Basidiomycota</taxon>
        <taxon>Agaricomycotina</taxon>
        <taxon>Agaricomycetes</taxon>
        <taxon>Agaricomycetidae</taxon>
        <taxon>Agaricales</taxon>
        <taxon>Marasmiineae</taxon>
        <taxon>Omphalotaceae</taxon>
        <taxon>Gymnopus</taxon>
    </lineage>
</organism>
<gene>
    <name evidence="2" type="ORF">BT96DRAFT_1000768</name>
</gene>
<protein>
    <submittedName>
        <fullName evidence="2">Uncharacterized protein</fullName>
    </submittedName>
</protein>
<feature type="region of interest" description="Disordered" evidence="1">
    <location>
        <begin position="553"/>
        <end position="574"/>
    </location>
</feature>
<proteinExistence type="predicted"/>
<accession>A0A6A4H2U9</accession>
<evidence type="ECO:0000313" key="2">
    <source>
        <dbReference type="EMBL" id="KAE9391988.1"/>
    </source>
</evidence>
<dbReference type="Gene3D" id="3.40.140.10">
    <property type="entry name" value="Cytidine Deaminase, domain 2"/>
    <property type="match status" value="1"/>
</dbReference>
<keyword evidence="3" id="KW-1185">Reference proteome</keyword>
<feature type="compositionally biased region" description="Low complexity" evidence="1">
    <location>
        <begin position="553"/>
        <end position="565"/>
    </location>
</feature>
<reference evidence="2" key="1">
    <citation type="journal article" date="2019" name="Environ. Microbiol.">
        <title>Fungal ecological strategies reflected in gene transcription - a case study of two litter decomposers.</title>
        <authorList>
            <person name="Barbi F."/>
            <person name="Kohler A."/>
            <person name="Barry K."/>
            <person name="Baskaran P."/>
            <person name="Daum C."/>
            <person name="Fauchery L."/>
            <person name="Ihrmark K."/>
            <person name="Kuo A."/>
            <person name="LaButti K."/>
            <person name="Lipzen A."/>
            <person name="Morin E."/>
            <person name="Grigoriev I.V."/>
            <person name="Henrissat B."/>
            <person name="Lindahl B."/>
            <person name="Martin F."/>
        </authorList>
    </citation>
    <scope>NUCLEOTIDE SEQUENCE</scope>
    <source>
        <strain evidence="2">JB14</strain>
    </source>
</reference>
<sequence length="842" mass="93949">MFELWVAIDKIAVVACPLLGNYSPEVPIDHSLTTSNAALLHPILLQNPLISSDCWLSMKSIGSSSFAVKYFNQDATRELQNLKAQIEWDAQEIRDCIHRDLEMKTRERNRIRTRWLDGFSVPVHEWPLPEWRAATALLLWDVCTPMDKRNEFDQSRPSVILNSRKYLFEYLLQIMTLASASSSAKLFGSKKLLTTHQEIFLPGVNGTMFREADTTQKATLPISTNPSSIYLRAQLQYAVSATCHTSNQIIASQDLCPPQLPLHEYMSFASLRSGACIQWISLLSELRKGALSWQTEEVMCIIEEEGTRDLEWHVDLKDLQFGQALLWEMGKLLCRVKGNWKEVVTVRTIILLTSQLLASTRHVEVKELGYALMRECREVTWEWVGQLEEKLVITESSIATGSPTPLKSAIDKGKGSSPNHCYETLRQNVYTTDPTQAISPLPISKDLNPFLPPGTNPSKWNGLVDLRKASVVTPQHSRRFREPTSYRKPTTLINFDDMYDSDKSFIDGIPPGMSPPMLMSPVRPKPSVKLGQNLKKAAAACIMDDIVADIQGRPRPSSSFRPRPSIFKSTMISDSSPSYDTGNVNVNTNDDFLAPPHQYQGMGGVVGLQNNSYYDDNDDIVNNTAHPSAAFLVASQTRRPMDNDNSFDDSMVLDQGGDNSFDTDNLLGVGGGGADDPNMNMMHIPGMSYELFFLGAMGEAATKRHLVARKALLHSTFSNWPEEPVPPAMLVLMTHDNAKLREWAMKQASRSTTVPISQNDASSLPLKCIGDNPAFTSATNYEQQVFSSKSDWRVSNDHDVKDDAASYTYVLPKNVLPFITASNLRTQVAAFLCGVSPQITNK</sequence>
<name>A0A6A4H2U9_9AGAR</name>
<dbReference type="AlphaFoldDB" id="A0A6A4H2U9"/>